<feature type="region of interest" description="Disordered" evidence="1">
    <location>
        <begin position="71"/>
        <end position="170"/>
    </location>
</feature>
<feature type="compositionally biased region" description="Basic and acidic residues" evidence="1">
    <location>
        <begin position="106"/>
        <end position="119"/>
    </location>
</feature>
<dbReference type="Proteomes" id="UP000547458">
    <property type="component" value="Unassembled WGS sequence"/>
</dbReference>
<reference evidence="3 4" key="1">
    <citation type="submission" date="2020-03" db="EMBL/GenBank/DDBJ databases">
        <title>Sequencing the genomes of 1000 actinobacteria strains.</title>
        <authorList>
            <person name="Klenk H.-P."/>
        </authorList>
    </citation>
    <scope>NUCLEOTIDE SEQUENCE [LARGE SCALE GENOMIC DNA]</scope>
    <source>
        <strain evidence="3 4">DSM 16403</strain>
    </source>
</reference>
<sequence>MALGRHRAEPREHPTGHAVPSDFPLWGAFACVIAAGSMAVFDVPVTANAMTTVVLGLGFLLVWWLASTSTRRSAGPGGTPSKNPEPSSTLAISTPAQMVPRPPADLGRHDAYTHDDERTAGAGSRWIDTFGPPETGQLPIQRYVEGKVQGAFAPPANEGTTQPQWSHSRS</sequence>
<feature type="compositionally biased region" description="Polar residues" evidence="1">
    <location>
        <begin position="158"/>
        <end position="170"/>
    </location>
</feature>
<feature type="compositionally biased region" description="Polar residues" evidence="1">
    <location>
        <begin position="80"/>
        <end position="96"/>
    </location>
</feature>
<evidence type="ECO:0000313" key="3">
    <source>
        <dbReference type="EMBL" id="NJC22514.1"/>
    </source>
</evidence>
<organism evidence="3 4">
    <name type="scientific">Arthrobacter pigmenti</name>
    <dbReference type="NCBI Taxonomy" id="271432"/>
    <lineage>
        <taxon>Bacteria</taxon>
        <taxon>Bacillati</taxon>
        <taxon>Actinomycetota</taxon>
        <taxon>Actinomycetes</taxon>
        <taxon>Micrococcales</taxon>
        <taxon>Micrococcaceae</taxon>
        <taxon>Arthrobacter</taxon>
    </lineage>
</organism>
<keyword evidence="4" id="KW-1185">Reference proteome</keyword>
<comment type="caution">
    <text evidence="3">The sequence shown here is derived from an EMBL/GenBank/DDBJ whole genome shotgun (WGS) entry which is preliminary data.</text>
</comment>
<evidence type="ECO:0000256" key="1">
    <source>
        <dbReference type="SAM" id="MobiDB-lite"/>
    </source>
</evidence>
<keyword evidence="2" id="KW-1133">Transmembrane helix</keyword>
<dbReference type="EMBL" id="JAATJL010000001">
    <property type="protein sequence ID" value="NJC22514.1"/>
    <property type="molecule type" value="Genomic_DNA"/>
</dbReference>
<feature type="transmembrane region" description="Helical" evidence="2">
    <location>
        <begin position="47"/>
        <end position="66"/>
    </location>
</feature>
<evidence type="ECO:0000256" key="2">
    <source>
        <dbReference type="SAM" id="Phobius"/>
    </source>
</evidence>
<name>A0A846RQ45_9MICC</name>
<protein>
    <submittedName>
        <fullName evidence="3">Uncharacterized protein</fullName>
    </submittedName>
</protein>
<accession>A0A846RQ45</accession>
<keyword evidence="2" id="KW-0472">Membrane</keyword>
<proteinExistence type="predicted"/>
<evidence type="ECO:0000313" key="4">
    <source>
        <dbReference type="Proteomes" id="UP000547458"/>
    </source>
</evidence>
<keyword evidence="2" id="KW-0812">Transmembrane</keyword>
<feature type="transmembrane region" description="Helical" evidence="2">
    <location>
        <begin position="21"/>
        <end position="41"/>
    </location>
</feature>
<dbReference type="AlphaFoldDB" id="A0A846RQ45"/>
<dbReference type="RefSeq" id="WP_167993166.1">
    <property type="nucleotide sequence ID" value="NZ_JAATJL010000001.1"/>
</dbReference>
<gene>
    <name evidence="3" type="ORF">BJ994_001590</name>
</gene>